<evidence type="ECO:0000313" key="2">
    <source>
        <dbReference type="Proteomes" id="UP001062846"/>
    </source>
</evidence>
<organism evidence="1 2">
    <name type="scientific">Rhododendron molle</name>
    <name type="common">Chinese azalea</name>
    <name type="synonym">Azalea mollis</name>
    <dbReference type="NCBI Taxonomy" id="49168"/>
    <lineage>
        <taxon>Eukaryota</taxon>
        <taxon>Viridiplantae</taxon>
        <taxon>Streptophyta</taxon>
        <taxon>Embryophyta</taxon>
        <taxon>Tracheophyta</taxon>
        <taxon>Spermatophyta</taxon>
        <taxon>Magnoliopsida</taxon>
        <taxon>eudicotyledons</taxon>
        <taxon>Gunneridae</taxon>
        <taxon>Pentapetalae</taxon>
        <taxon>asterids</taxon>
        <taxon>Ericales</taxon>
        <taxon>Ericaceae</taxon>
        <taxon>Ericoideae</taxon>
        <taxon>Rhodoreae</taxon>
        <taxon>Rhododendron</taxon>
    </lineage>
</organism>
<sequence length="496" mass="54743">MCVGNYWRETLFGDMLKLYDVVELQEMGLLVIEEGVKGEPQYAITHTGKIVNDVLIIDEVVEEGTIKGVGKYLGGRKGPSKFEWLREDRNSGWPGGYACGRSSSKQKDVPAGSFKHRQTFLNIPGRVVPCDLIGEVVSNHDELMSDVYAQQDALAYGKTPQQLQNENVLRHLTPHKTFPGNRPSLSLLLPSLISYNIGQEAIVASDYPIQRLYAFTFLLFHLTGQEGESVSTISQIVKQMSASENDEEGQHIEHSMALSTFNYLDLLKDGLPGALVGCFGAITRVLNIVPKLKDLLKVAAAGPLAGFSLGLVLLLLGFLLPPSDRLGVIFDASVFHKSLLVGGLAKQLLGDVLKEGTPLSINPLVIWVWAGLLINAISSIPAGELDGGRIYFAIWGRKTLELLAEVTVLEEEVSRLEEQVVHFKQGLYQEAVYISSSKRNMESSADIYEPYPVTNSKQKQSEISVQTESSSVREKQMGGKPKKLEIKNHHHLLKDY</sequence>
<gene>
    <name evidence="1" type="ORF">RHMOL_Rhmol08G0199600</name>
</gene>
<proteinExistence type="predicted"/>
<dbReference type="Proteomes" id="UP001062846">
    <property type="component" value="Chromosome 8"/>
</dbReference>
<evidence type="ECO:0000313" key="1">
    <source>
        <dbReference type="EMBL" id="KAI8543202.1"/>
    </source>
</evidence>
<name>A0ACC0MQC0_RHOML</name>
<reference evidence="1" key="1">
    <citation type="submission" date="2022-02" db="EMBL/GenBank/DDBJ databases">
        <title>Plant Genome Project.</title>
        <authorList>
            <person name="Zhang R.-G."/>
        </authorList>
    </citation>
    <scope>NUCLEOTIDE SEQUENCE</scope>
    <source>
        <strain evidence="1">AT1</strain>
    </source>
</reference>
<dbReference type="EMBL" id="CM046395">
    <property type="protein sequence ID" value="KAI8543202.1"/>
    <property type="molecule type" value="Genomic_DNA"/>
</dbReference>
<keyword evidence="2" id="KW-1185">Reference proteome</keyword>
<comment type="caution">
    <text evidence="1">The sequence shown here is derived from an EMBL/GenBank/DDBJ whole genome shotgun (WGS) entry which is preliminary data.</text>
</comment>
<protein>
    <submittedName>
        <fullName evidence="1">Uncharacterized protein</fullName>
    </submittedName>
</protein>
<accession>A0ACC0MQC0</accession>